<accession>A0A7H1M9R2</accession>
<dbReference type="Proteomes" id="UP000516412">
    <property type="component" value="Chromosome"/>
</dbReference>
<evidence type="ECO:0000256" key="5">
    <source>
        <dbReference type="SAM" id="Coils"/>
    </source>
</evidence>
<protein>
    <submittedName>
        <fullName evidence="8">LTXXQ motif family protein</fullName>
    </submittedName>
</protein>
<dbReference type="PIRSF" id="PIRSF034445">
    <property type="entry name" value="CpxP_Spy"/>
    <property type="match status" value="1"/>
</dbReference>
<feature type="chain" id="PRO_5028893357" evidence="7">
    <location>
        <begin position="20"/>
        <end position="176"/>
    </location>
</feature>
<evidence type="ECO:0000256" key="1">
    <source>
        <dbReference type="ARBA" id="ARBA00004418"/>
    </source>
</evidence>
<keyword evidence="4" id="KW-0574">Periplasm</keyword>
<sequence>MKKSISTAVFIGISALSLAACSSDRGPKHDRNDHRHSAKSFHKGGMAHGFKDLNLTEEQKTKIRAIMEEGRDNRAQQPESNRREALRQQIDHYRAAEQNLLQAPAFDEAAARNLISLREQDRETQRRQHAELELKQLKKRHAVFQVLTPEQQQKWLEKQNKRSNDKQRTHHQQHTR</sequence>
<feature type="compositionally biased region" description="Basic and acidic residues" evidence="6">
    <location>
        <begin position="25"/>
        <end position="35"/>
    </location>
</feature>
<dbReference type="Pfam" id="PF07813">
    <property type="entry name" value="LTXXQ"/>
    <property type="match status" value="1"/>
</dbReference>
<keyword evidence="5" id="KW-0175">Coiled coil</keyword>
<feature type="region of interest" description="Disordered" evidence="6">
    <location>
        <begin position="22"/>
        <end position="48"/>
    </location>
</feature>
<feature type="compositionally biased region" description="Basic and acidic residues" evidence="6">
    <location>
        <begin position="155"/>
        <end position="167"/>
    </location>
</feature>
<comment type="subcellular location">
    <subcellularLocation>
        <location evidence="1">Periplasm</location>
    </subcellularLocation>
</comment>
<evidence type="ECO:0000256" key="6">
    <source>
        <dbReference type="SAM" id="MobiDB-lite"/>
    </source>
</evidence>
<evidence type="ECO:0000313" key="9">
    <source>
        <dbReference type="Proteomes" id="UP000516412"/>
    </source>
</evidence>
<reference evidence="8" key="1">
    <citation type="submission" date="2024-06" db="EMBL/GenBank/DDBJ databases">
        <title>Complete Genome Sequence of mouse commensal type strain Neisseria musculi.</title>
        <authorList>
            <person name="Thapa E."/>
            <person name="Aluvathingal J."/>
            <person name="Nadendla S."/>
            <person name="Mehta A."/>
            <person name="Tettelin H."/>
            <person name="Weyand N.J."/>
        </authorList>
    </citation>
    <scope>NUCLEOTIDE SEQUENCE</scope>
    <source>
        <strain evidence="8">NW831</strain>
    </source>
</reference>
<feature type="signal peptide" evidence="7">
    <location>
        <begin position="1"/>
        <end position="19"/>
    </location>
</feature>
<dbReference type="PROSITE" id="PS51257">
    <property type="entry name" value="PROKAR_LIPOPROTEIN"/>
    <property type="match status" value="1"/>
</dbReference>
<comment type="similarity">
    <text evidence="2">Belongs to the CpxP/Spy family.</text>
</comment>
<dbReference type="RefSeq" id="WP_187000420.1">
    <property type="nucleotide sequence ID" value="NZ_CP060414.2"/>
</dbReference>
<dbReference type="InterPro" id="IPR012899">
    <property type="entry name" value="LTXXQ"/>
</dbReference>
<evidence type="ECO:0000313" key="8">
    <source>
        <dbReference type="EMBL" id="QNT58377.1"/>
    </source>
</evidence>
<keyword evidence="3 7" id="KW-0732">Signal</keyword>
<dbReference type="CDD" id="cd09916">
    <property type="entry name" value="CpxP_like"/>
    <property type="match status" value="1"/>
</dbReference>
<proteinExistence type="inferred from homology"/>
<evidence type="ECO:0000256" key="7">
    <source>
        <dbReference type="SAM" id="SignalP"/>
    </source>
</evidence>
<dbReference type="AlphaFoldDB" id="A0A7H1M9R2"/>
<dbReference type="KEGG" id="nmus:H7A79_2318"/>
<dbReference type="PANTHER" id="PTHR38102:SF1">
    <property type="entry name" value="PERIPLASMIC CHAPERONE SPY"/>
    <property type="match status" value="1"/>
</dbReference>
<organism evidence="8 9">
    <name type="scientific">Neisseria musculi</name>
    <dbReference type="NCBI Taxonomy" id="1815583"/>
    <lineage>
        <taxon>Bacteria</taxon>
        <taxon>Pseudomonadati</taxon>
        <taxon>Pseudomonadota</taxon>
        <taxon>Betaproteobacteria</taxon>
        <taxon>Neisseriales</taxon>
        <taxon>Neisseriaceae</taxon>
        <taxon>Neisseria</taxon>
    </lineage>
</organism>
<dbReference type="Gene3D" id="1.20.120.1490">
    <property type="match status" value="1"/>
</dbReference>
<dbReference type="GO" id="GO:0051082">
    <property type="term" value="F:unfolded protein binding"/>
    <property type="evidence" value="ECO:0007669"/>
    <property type="project" value="TreeGrafter"/>
</dbReference>
<feature type="coiled-coil region" evidence="5">
    <location>
        <begin position="83"/>
        <end position="140"/>
    </location>
</feature>
<dbReference type="GO" id="GO:0030288">
    <property type="term" value="C:outer membrane-bounded periplasmic space"/>
    <property type="evidence" value="ECO:0007669"/>
    <property type="project" value="TreeGrafter"/>
</dbReference>
<keyword evidence="9" id="KW-1185">Reference proteome</keyword>
<evidence type="ECO:0000256" key="3">
    <source>
        <dbReference type="ARBA" id="ARBA00022729"/>
    </source>
</evidence>
<gene>
    <name evidence="8" type="ORF">H7A79_2318</name>
</gene>
<name>A0A7H1M9R2_9NEIS</name>
<dbReference type="PANTHER" id="PTHR38102">
    <property type="entry name" value="PERIPLASMIC CHAPERONE SPY"/>
    <property type="match status" value="1"/>
</dbReference>
<evidence type="ECO:0000256" key="2">
    <source>
        <dbReference type="ARBA" id="ARBA00008441"/>
    </source>
</evidence>
<feature type="region of interest" description="Disordered" evidence="6">
    <location>
        <begin position="149"/>
        <end position="176"/>
    </location>
</feature>
<dbReference type="InterPro" id="IPR052211">
    <property type="entry name" value="Cpx_auxiliary_protein"/>
</dbReference>
<dbReference type="EMBL" id="CP060414">
    <property type="protein sequence ID" value="QNT58377.1"/>
    <property type="molecule type" value="Genomic_DNA"/>
</dbReference>
<evidence type="ECO:0000256" key="4">
    <source>
        <dbReference type="ARBA" id="ARBA00022764"/>
    </source>
</evidence>